<evidence type="ECO:0008006" key="2">
    <source>
        <dbReference type="Google" id="ProtNLM"/>
    </source>
</evidence>
<evidence type="ECO:0000313" key="1">
    <source>
        <dbReference type="EMBL" id="VYT07529.1"/>
    </source>
</evidence>
<accession>A0A6N2TRE3</accession>
<dbReference type="AlphaFoldDB" id="A0A6N2TRE3"/>
<sequence>MKEALSQANVPFRPVDITSGMLPLKQFLKYRDNCPQFDAMREQGRIGIPCLVINKGKEILFTLPEDLSELRGTEE</sequence>
<proteinExistence type="predicted"/>
<organism evidence="1">
    <name type="scientific">uncultured Anaerotruncus sp</name>
    <dbReference type="NCBI Taxonomy" id="905011"/>
    <lineage>
        <taxon>Bacteria</taxon>
        <taxon>Bacillati</taxon>
        <taxon>Bacillota</taxon>
        <taxon>Clostridia</taxon>
        <taxon>Eubacteriales</taxon>
        <taxon>Oscillospiraceae</taxon>
        <taxon>Anaerotruncus</taxon>
        <taxon>environmental samples</taxon>
    </lineage>
</organism>
<gene>
    <name evidence="1" type="ORF">AULFYP135_01537</name>
</gene>
<protein>
    <recommendedName>
        <fullName evidence="2">Glutaredoxin-related protein</fullName>
    </recommendedName>
</protein>
<reference evidence="1" key="1">
    <citation type="submission" date="2019-11" db="EMBL/GenBank/DDBJ databases">
        <authorList>
            <person name="Feng L."/>
        </authorList>
    </citation>
    <scope>NUCLEOTIDE SEQUENCE</scope>
    <source>
        <strain evidence="1">AundefinedLFYP135</strain>
    </source>
</reference>
<name>A0A6N2TRE3_9FIRM</name>
<dbReference type="EMBL" id="CACRSL010000003">
    <property type="protein sequence ID" value="VYT07529.1"/>
    <property type="molecule type" value="Genomic_DNA"/>
</dbReference>